<dbReference type="InterPro" id="IPR029021">
    <property type="entry name" value="Prot-tyrosine_phosphatase-like"/>
</dbReference>
<dbReference type="PROSITE" id="PS50056">
    <property type="entry name" value="TYR_PHOSPHATASE_2"/>
    <property type="match status" value="1"/>
</dbReference>
<comment type="similarity">
    <text evidence="1">Belongs to the protein-tyrosine phosphatase family. Non-receptor class subfamily.</text>
</comment>
<dbReference type="PANTHER" id="PTHR46588">
    <property type="entry name" value="SERINE/THREONINE/TYROSINE-INTERACTING PROTEIN"/>
    <property type="match status" value="1"/>
</dbReference>
<comment type="caution">
    <text evidence="4">The sequence shown here is derived from an EMBL/GenBank/DDBJ whole genome shotgun (WGS) entry which is preliminary data.</text>
</comment>
<evidence type="ECO:0000313" key="5">
    <source>
        <dbReference type="Proteomes" id="UP000266188"/>
    </source>
</evidence>
<gene>
    <name evidence="4" type="ORF">PHISCL_04190</name>
</gene>
<dbReference type="OrthoDB" id="10252009at2759"/>
<dbReference type="AlphaFoldDB" id="A0A3A2ZPU7"/>
<organism evidence="4 5">
    <name type="scientific">Aspergillus sclerotialis</name>
    <dbReference type="NCBI Taxonomy" id="2070753"/>
    <lineage>
        <taxon>Eukaryota</taxon>
        <taxon>Fungi</taxon>
        <taxon>Dikarya</taxon>
        <taxon>Ascomycota</taxon>
        <taxon>Pezizomycotina</taxon>
        <taxon>Eurotiomycetes</taxon>
        <taxon>Eurotiomycetidae</taxon>
        <taxon>Eurotiales</taxon>
        <taxon>Aspergillaceae</taxon>
        <taxon>Aspergillus</taxon>
        <taxon>Aspergillus subgen. Polypaecilum</taxon>
    </lineage>
</organism>
<dbReference type="InterPro" id="IPR000387">
    <property type="entry name" value="Tyr_Pase_dom"/>
</dbReference>
<dbReference type="PANTHER" id="PTHR46588:SF1">
    <property type="entry name" value="SERINE_THREONINE_TYROSINE-INTERACTING PROTEIN"/>
    <property type="match status" value="1"/>
</dbReference>
<reference evidence="5" key="1">
    <citation type="submission" date="2017-02" db="EMBL/GenBank/DDBJ databases">
        <authorList>
            <person name="Tafer H."/>
            <person name="Lopandic K."/>
        </authorList>
    </citation>
    <scope>NUCLEOTIDE SEQUENCE [LARGE SCALE GENOMIC DNA]</scope>
    <source>
        <strain evidence="5">CBS 366.77</strain>
    </source>
</reference>
<dbReference type="Pfam" id="PF00782">
    <property type="entry name" value="DSPc"/>
    <property type="match status" value="1"/>
</dbReference>
<keyword evidence="5" id="KW-1185">Reference proteome</keyword>
<evidence type="ECO:0000313" key="4">
    <source>
        <dbReference type="EMBL" id="RJE23477.1"/>
    </source>
</evidence>
<dbReference type="GO" id="GO:0005737">
    <property type="term" value="C:cytoplasm"/>
    <property type="evidence" value="ECO:0007669"/>
    <property type="project" value="TreeGrafter"/>
</dbReference>
<proteinExistence type="inferred from homology"/>
<dbReference type="GO" id="GO:0070372">
    <property type="term" value="P:regulation of ERK1 and ERK2 cascade"/>
    <property type="evidence" value="ECO:0007669"/>
    <property type="project" value="TreeGrafter"/>
</dbReference>
<feature type="compositionally biased region" description="Acidic residues" evidence="2">
    <location>
        <begin position="288"/>
        <end position="300"/>
    </location>
</feature>
<evidence type="ECO:0000256" key="1">
    <source>
        <dbReference type="ARBA" id="ARBA00009649"/>
    </source>
</evidence>
<dbReference type="EMBL" id="MVGC01000119">
    <property type="protein sequence ID" value="RJE23477.1"/>
    <property type="molecule type" value="Genomic_DNA"/>
</dbReference>
<sequence length="315" mass="36147">MNPFSQVQEVPMIHSEDSRYIRNHEYSRTSGIPQVHAPSTPLIYDSDKISHKDAMVATHVFQEGDFACRNFFEKVDMDYFKTSVKPRDWNYSMRRGAQQILPFLYLGPSSVLKDLNFLQENGFTLLLAVRSRQSALARLVSGELPAKHLGIEADYIDVTDSQELIAAFPRAIRRINDHLASPEPGKEGTWPPKKIFVFCESGNERSAMVVIAYVMVMFNLDLACATNMVQQRRFSISMEEKARQLMMNFESILVAMRDVEDTRRTVAVTRPMAVSKKRSRSDLHDDMRDDDDMDIDESDESLTPNRRPLAPFKDR</sequence>
<name>A0A3A2ZPU7_9EURO</name>
<protein>
    <recommendedName>
        <fullName evidence="3">Tyrosine specific protein phosphatases domain-containing protein</fullName>
    </recommendedName>
</protein>
<dbReference type="SMART" id="SM00195">
    <property type="entry name" value="DSPc"/>
    <property type="match status" value="1"/>
</dbReference>
<evidence type="ECO:0000259" key="3">
    <source>
        <dbReference type="PROSITE" id="PS50056"/>
    </source>
</evidence>
<feature type="domain" description="Tyrosine specific protein phosphatases" evidence="3">
    <location>
        <begin position="166"/>
        <end position="244"/>
    </location>
</feature>
<feature type="region of interest" description="Disordered" evidence="2">
    <location>
        <begin position="271"/>
        <end position="315"/>
    </location>
</feature>
<accession>A0A3A2ZPU7</accession>
<dbReference type="Proteomes" id="UP000266188">
    <property type="component" value="Unassembled WGS sequence"/>
</dbReference>
<dbReference type="SUPFAM" id="SSF52799">
    <property type="entry name" value="(Phosphotyrosine protein) phosphatases II"/>
    <property type="match status" value="1"/>
</dbReference>
<evidence type="ECO:0000256" key="2">
    <source>
        <dbReference type="SAM" id="MobiDB-lite"/>
    </source>
</evidence>
<dbReference type="CDD" id="cd14498">
    <property type="entry name" value="DSP"/>
    <property type="match status" value="1"/>
</dbReference>
<dbReference type="Gene3D" id="3.90.190.10">
    <property type="entry name" value="Protein tyrosine phosphatase superfamily"/>
    <property type="match status" value="1"/>
</dbReference>
<dbReference type="InterPro" id="IPR000340">
    <property type="entry name" value="Dual-sp_phosphatase_cat-dom"/>
</dbReference>
<dbReference type="GO" id="GO:0005654">
    <property type="term" value="C:nucleoplasm"/>
    <property type="evidence" value="ECO:0007669"/>
    <property type="project" value="TreeGrafter"/>
</dbReference>
<dbReference type="GO" id="GO:0140096">
    <property type="term" value="F:catalytic activity, acting on a protein"/>
    <property type="evidence" value="ECO:0007669"/>
    <property type="project" value="UniProtKB-ARBA"/>
</dbReference>
<dbReference type="GO" id="GO:0062026">
    <property type="term" value="P:negative regulation of SCF-dependent proteasomal ubiquitin-dependent catabolic process"/>
    <property type="evidence" value="ECO:0007669"/>
    <property type="project" value="TreeGrafter"/>
</dbReference>
<dbReference type="GO" id="GO:1990444">
    <property type="term" value="F:F-box domain binding"/>
    <property type="evidence" value="ECO:0007669"/>
    <property type="project" value="TreeGrafter"/>
</dbReference>
<dbReference type="InterPro" id="IPR020422">
    <property type="entry name" value="TYR_PHOSPHATASE_DUAL_dom"/>
</dbReference>
<dbReference type="InterPro" id="IPR052449">
    <property type="entry name" value="STYX-Interacting_Phosphatase"/>
</dbReference>
<dbReference type="STRING" id="2070753.A0A3A2ZPU7"/>